<keyword evidence="4" id="KW-0564">Palmitate</keyword>
<feature type="region of interest" description="Disordered" evidence="6">
    <location>
        <begin position="119"/>
        <end position="162"/>
    </location>
</feature>
<keyword evidence="3" id="KW-0472">Membrane</keyword>
<dbReference type="GO" id="GO:0071986">
    <property type="term" value="C:Ragulator complex"/>
    <property type="evidence" value="ECO:0007669"/>
    <property type="project" value="InterPro"/>
</dbReference>
<reference evidence="7" key="1">
    <citation type="journal article" date="2020" name="Stud. Mycol.">
        <title>101 Dothideomycetes genomes: a test case for predicting lifestyles and emergence of pathogens.</title>
        <authorList>
            <person name="Haridas S."/>
            <person name="Albert R."/>
            <person name="Binder M."/>
            <person name="Bloem J."/>
            <person name="Labutti K."/>
            <person name="Salamov A."/>
            <person name="Andreopoulos B."/>
            <person name="Baker S."/>
            <person name="Barry K."/>
            <person name="Bills G."/>
            <person name="Bluhm B."/>
            <person name="Cannon C."/>
            <person name="Castanera R."/>
            <person name="Culley D."/>
            <person name="Daum C."/>
            <person name="Ezra D."/>
            <person name="Gonzalez J."/>
            <person name="Henrissat B."/>
            <person name="Kuo A."/>
            <person name="Liang C."/>
            <person name="Lipzen A."/>
            <person name="Lutzoni F."/>
            <person name="Magnuson J."/>
            <person name="Mondo S."/>
            <person name="Nolan M."/>
            <person name="Ohm R."/>
            <person name="Pangilinan J."/>
            <person name="Park H.-J."/>
            <person name="Ramirez L."/>
            <person name="Alfaro M."/>
            <person name="Sun H."/>
            <person name="Tritt A."/>
            <person name="Yoshinaga Y."/>
            <person name="Zwiers L.-H."/>
            <person name="Turgeon B."/>
            <person name="Goodwin S."/>
            <person name="Spatafora J."/>
            <person name="Crous P."/>
            <person name="Grigoriev I."/>
        </authorList>
    </citation>
    <scope>NUCLEOTIDE SEQUENCE</scope>
    <source>
        <strain evidence="7">CBS 269.34</strain>
    </source>
</reference>
<dbReference type="OrthoDB" id="5299893at2759"/>
<comment type="subcellular location">
    <subcellularLocation>
        <location evidence="1">Endomembrane system</location>
    </subcellularLocation>
</comment>
<name>A0A6A6QV32_9PEZI</name>
<dbReference type="GO" id="GO:0001919">
    <property type="term" value="P:regulation of receptor recycling"/>
    <property type="evidence" value="ECO:0007669"/>
    <property type="project" value="InterPro"/>
</dbReference>
<evidence type="ECO:0000256" key="1">
    <source>
        <dbReference type="ARBA" id="ARBA00004308"/>
    </source>
</evidence>
<proteinExistence type="predicted"/>
<keyword evidence="8" id="KW-1185">Reference proteome</keyword>
<dbReference type="GO" id="GO:0045121">
    <property type="term" value="C:membrane raft"/>
    <property type="evidence" value="ECO:0007669"/>
    <property type="project" value="InterPro"/>
</dbReference>
<dbReference type="AlphaFoldDB" id="A0A6A6QV32"/>
<keyword evidence="5" id="KW-0449">Lipoprotein</keyword>
<dbReference type="GO" id="GO:0032008">
    <property type="term" value="P:positive regulation of TOR signaling"/>
    <property type="evidence" value="ECO:0007669"/>
    <property type="project" value="InterPro"/>
</dbReference>
<dbReference type="Proteomes" id="UP000799750">
    <property type="component" value="Unassembled WGS sequence"/>
</dbReference>
<dbReference type="GO" id="GO:0016197">
    <property type="term" value="P:endosomal transport"/>
    <property type="evidence" value="ECO:0007669"/>
    <property type="project" value="InterPro"/>
</dbReference>
<dbReference type="GO" id="GO:0031902">
    <property type="term" value="C:late endosome membrane"/>
    <property type="evidence" value="ECO:0007669"/>
    <property type="project" value="InterPro"/>
</dbReference>
<dbReference type="EMBL" id="MU004190">
    <property type="protein sequence ID" value="KAF2494787.1"/>
    <property type="molecule type" value="Genomic_DNA"/>
</dbReference>
<dbReference type="InterPro" id="IPR028209">
    <property type="entry name" value="LAMTOR1/MEH1"/>
</dbReference>
<evidence type="ECO:0000313" key="8">
    <source>
        <dbReference type="Proteomes" id="UP000799750"/>
    </source>
</evidence>
<organism evidence="7 8">
    <name type="scientific">Lophium mytilinum</name>
    <dbReference type="NCBI Taxonomy" id="390894"/>
    <lineage>
        <taxon>Eukaryota</taxon>
        <taxon>Fungi</taxon>
        <taxon>Dikarya</taxon>
        <taxon>Ascomycota</taxon>
        <taxon>Pezizomycotina</taxon>
        <taxon>Dothideomycetes</taxon>
        <taxon>Pleosporomycetidae</taxon>
        <taxon>Mytilinidiales</taxon>
        <taxon>Mytilinidiaceae</taxon>
        <taxon>Lophium</taxon>
    </lineage>
</organism>
<dbReference type="GO" id="GO:0071230">
    <property type="term" value="P:cellular response to amino acid stimulus"/>
    <property type="evidence" value="ECO:0007669"/>
    <property type="project" value="InterPro"/>
</dbReference>
<dbReference type="GO" id="GO:0043410">
    <property type="term" value="P:positive regulation of MAPK cascade"/>
    <property type="evidence" value="ECO:0007669"/>
    <property type="project" value="InterPro"/>
</dbReference>
<dbReference type="Pfam" id="PF15454">
    <property type="entry name" value="LAMTOR"/>
    <property type="match status" value="1"/>
</dbReference>
<evidence type="ECO:0000256" key="3">
    <source>
        <dbReference type="ARBA" id="ARBA00023136"/>
    </source>
</evidence>
<feature type="region of interest" description="Disordered" evidence="6">
    <location>
        <begin position="1"/>
        <end position="50"/>
    </location>
</feature>
<gene>
    <name evidence="7" type="ORF">BU16DRAFT_48009</name>
</gene>
<protein>
    <submittedName>
        <fullName evidence="7">Uncharacterized protein</fullName>
    </submittedName>
</protein>
<accession>A0A6A6QV32</accession>
<evidence type="ECO:0000256" key="6">
    <source>
        <dbReference type="SAM" id="MobiDB-lite"/>
    </source>
</evidence>
<evidence type="ECO:0000256" key="5">
    <source>
        <dbReference type="ARBA" id="ARBA00023288"/>
    </source>
</evidence>
<evidence type="ECO:0000256" key="4">
    <source>
        <dbReference type="ARBA" id="ARBA00023139"/>
    </source>
</evidence>
<keyword evidence="2" id="KW-0519">Myristate</keyword>
<evidence type="ECO:0000256" key="2">
    <source>
        <dbReference type="ARBA" id="ARBA00022707"/>
    </source>
</evidence>
<evidence type="ECO:0000313" key="7">
    <source>
        <dbReference type="EMBL" id="KAF2494787.1"/>
    </source>
</evidence>
<sequence length="185" mass="20079">MGICSSCIGRRASQSDRSDSSHLLIDPYQPHYGSMHTSGPHGGPQPDPEEIRRQRDTLERICAQTSECVSSLCSLALVTNLLSLDSKLIDVSQSAYTEEGSKMTSEYPRLFMERFPPPKAAVDSRPSSSGTGGAEQDETTWLMNTIGGGDGEEPSWDRVEPIDGGTLTVQFDEALGLDRRQGGRS</sequence>